<organism evidence="2 3">
    <name type="scientific">Apiotrichum porosum</name>
    <dbReference type="NCBI Taxonomy" id="105984"/>
    <lineage>
        <taxon>Eukaryota</taxon>
        <taxon>Fungi</taxon>
        <taxon>Dikarya</taxon>
        <taxon>Basidiomycota</taxon>
        <taxon>Agaricomycotina</taxon>
        <taxon>Tremellomycetes</taxon>
        <taxon>Trichosporonales</taxon>
        <taxon>Trichosporonaceae</taxon>
        <taxon>Apiotrichum</taxon>
    </lineage>
</organism>
<gene>
    <name evidence="2" type="ORF">EHS24_001665</name>
</gene>
<evidence type="ECO:0000313" key="3">
    <source>
        <dbReference type="Proteomes" id="UP000279236"/>
    </source>
</evidence>
<keyword evidence="1" id="KW-0732">Signal</keyword>
<dbReference type="EMBL" id="RSCE01000011">
    <property type="protein sequence ID" value="RSH78759.1"/>
    <property type="molecule type" value="Genomic_DNA"/>
</dbReference>
<evidence type="ECO:0000313" key="2">
    <source>
        <dbReference type="EMBL" id="RSH78759.1"/>
    </source>
</evidence>
<name>A0A427XIN5_9TREE</name>
<dbReference type="AlphaFoldDB" id="A0A427XIN5"/>
<keyword evidence="3" id="KW-1185">Reference proteome</keyword>
<dbReference type="RefSeq" id="XP_028473906.1">
    <property type="nucleotide sequence ID" value="XM_028617443.1"/>
</dbReference>
<sequence length="202" mass="19845">MLLANVLLLGSATLAAASVPINVFKRADNSSFPLSAIPSSCDTQCETYKSIFGTCPGNPSDSACAGACNGTILTNLQVCINCTQIDGLAAGTVTQYQIDILNAAQQQLAQACVEDGFPSSFTGAVPTPTTVTYPSGVDQATYASNSTSTTSSAASTTSASANSTAAATSAASSETGKASGARALSASVAGAILAAAGVAILL</sequence>
<dbReference type="GeneID" id="39586208"/>
<comment type="caution">
    <text evidence="2">The sequence shown here is derived from an EMBL/GenBank/DDBJ whole genome shotgun (WGS) entry which is preliminary data.</text>
</comment>
<protein>
    <recommendedName>
        <fullName evidence="4">Extracellular membrane protein CFEM domain-containing protein</fullName>
    </recommendedName>
</protein>
<evidence type="ECO:0000256" key="1">
    <source>
        <dbReference type="SAM" id="SignalP"/>
    </source>
</evidence>
<proteinExistence type="predicted"/>
<accession>A0A427XIN5</accession>
<feature type="signal peptide" evidence="1">
    <location>
        <begin position="1"/>
        <end position="17"/>
    </location>
</feature>
<reference evidence="2 3" key="1">
    <citation type="submission" date="2018-11" db="EMBL/GenBank/DDBJ databases">
        <title>Genome sequence of Apiotrichum porosum DSM 27194.</title>
        <authorList>
            <person name="Aliyu H."/>
            <person name="Gorte O."/>
            <person name="Ochsenreither K."/>
        </authorList>
    </citation>
    <scope>NUCLEOTIDE SEQUENCE [LARGE SCALE GENOMIC DNA]</scope>
    <source>
        <strain evidence="2 3">DSM 27194</strain>
    </source>
</reference>
<dbReference type="OrthoDB" id="2595810at2759"/>
<feature type="chain" id="PRO_5019209024" description="Extracellular membrane protein CFEM domain-containing protein" evidence="1">
    <location>
        <begin position="18"/>
        <end position="202"/>
    </location>
</feature>
<dbReference type="Proteomes" id="UP000279236">
    <property type="component" value="Unassembled WGS sequence"/>
</dbReference>
<evidence type="ECO:0008006" key="4">
    <source>
        <dbReference type="Google" id="ProtNLM"/>
    </source>
</evidence>